<keyword evidence="3" id="KW-1185">Reference proteome</keyword>
<reference evidence="2 3" key="1">
    <citation type="submission" date="2020-02" db="EMBL/GenBank/DDBJ databases">
        <title>Draft genome sequence of Haematococcus lacustris strain NIES-144.</title>
        <authorList>
            <person name="Morimoto D."/>
            <person name="Nakagawa S."/>
            <person name="Yoshida T."/>
            <person name="Sawayama S."/>
        </authorList>
    </citation>
    <scope>NUCLEOTIDE SEQUENCE [LARGE SCALE GENOMIC DNA]</scope>
    <source>
        <strain evidence="2 3">NIES-144</strain>
    </source>
</reference>
<dbReference type="AlphaFoldDB" id="A0A699ZJ51"/>
<dbReference type="InterPro" id="IPR051245">
    <property type="entry name" value="eIF5-mimic_regulator"/>
</dbReference>
<dbReference type="InterPro" id="IPR057397">
    <property type="entry name" value="HEAT_5MP1_2"/>
</dbReference>
<sequence>MATEVLPSLPVCAFDASEANARTCMSTTTAPSSKQEKPTLAGVTVKTRKRNIVVPVDPGSFADAVVQIVQDASDGQSVAEDLEAAGKALDAAEIEYSRYGDTLFEVLFAGGRLANGAALAEGGARLPFN</sequence>
<accession>A0A699ZJ51</accession>
<name>A0A699ZJ51_HAELA</name>
<comment type="caution">
    <text evidence="2">The sequence shown here is derived from an EMBL/GenBank/DDBJ whole genome shotgun (WGS) entry which is preliminary data.</text>
</comment>
<gene>
    <name evidence="2" type="ORF">HaLaN_19782</name>
</gene>
<feature type="non-terminal residue" evidence="2">
    <location>
        <position position="1"/>
    </location>
</feature>
<evidence type="ECO:0000313" key="2">
    <source>
        <dbReference type="EMBL" id="GFH22331.1"/>
    </source>
</evidence>
<proteinExistence type="predicted"/>
<dbReference type="PANTHER" id="PTHR14208:SF2">
    <property type="entry name" value="PROTEIN KRASAVIETZ"/>
    <property type="match status" value="1"/>
</dbReference>
<evidence type="ECO:0000313" key="3">
    <source>
        <dbReference type="Proteomes" id="UP000485058"/>
    </source>
</evidence>
<evidence type="ECO:0000259" key="1">
    <source>
        <dbReference type="Pfam" id="PF25504"/>
    </source>
</evidence>
<feature type="domain" description="5MP1/2-like HEAT" evidence="1">
    <location>
        <begin position="45"/>
        <end position="128"/>
    </location>
</feature>
<protein>
    <submittedName>
        <fullName evidence="2">W2 domain-containing protein</fullName>
    </submittedName>
</protein>
<dbReference type="PANTHER" id="PTHR14208">
    <property type="entry name" value="BASIC LEUCINE ZIPPER AND W2 DOMAIN-CONTAINING PROTEIN"/>
    <property type="match status" value="1"/>
</dbReference>
<dbReference type="GO" id="GO:0005737">
    <property type="term" value="C:cytoplasm"/>
    <property type="evidence" value="ECO:0007669"/>
    <property type="project" value="TreeGrafter"/>
</dbReference>
<dbReference type="Pfam" id="PF25504">
    <property type="entry name" value="HEAT_5MP1_2"/>
    <property type="match status" value="1"/>
</dbReference>
<organism evidence="2 3">
    <name type="scientific">Haematococcus lacustris</name>
    <name type="common">Green alga</name>
    <name type="synonym">Haematococcus pluvialis</name>
    <dbReference type="NCBI Taxonomy" id="44745"/>
    <lineage>
        <taxon>Eukaryota</taxon>
        <taxon>Viridiplantae</taxon>
        <taxon>Chlorophyta</taxon>
        <taxon>core chlorophytes</taxon>
        <taxon>Chlorophyceae</taxon>
        <taxon>CS clade</taxon>
        <taxon>Chlamydomonadales</taxon>
        <taxon>Haematococcaceae</taxon>
        <taxon>Haematococcus</taxon>
    </lineage>
</organism>
<feature type="non-terminal residue" evidence="2">
    <location>
        <position position="129"/>
    </location>
</feature>
<dbReference type="EMBL" id="BLLF01002016">
    <property type="protein sequence ID" value="GFH22331.1"/>
    <property type="molecule type" value="Genomic_DNA"/>
</dbReference>
<dbReference type="GO" id="GO:0016020">
    <property type="term" value="C:membrane"/>
    <property type="evidence" value="ECO:0007669"/>
    <property type="project" value="TreeGrafter"/>
</dbReference>
<dbReference type="Proteomes" id="UP000485058">
    <property type="component" value="Unassembled WGS sequence"/>
</dbReference>